<sequence length="353" mass="40488">MTQREATPLKIVDAWRNKCHWVNGHSNDALVAVLTKSIDILSIMLTPSNTSNNFDRALASLDLERINSLQFDARRDTTVRDLIYGVMQSFHITMQELARRGWQPHWRPAIDEFKTEPAPDSTANSVSVPIDTTMESESIDSSTGRRDEREEIFPLFNNSQADVEEEPVDYFPEEPEVFKRYPLIYSVHMRGVRVRSAMEREEEVDDSDTKTAKRMAPRTLRSFSRAKSQPPGRINEMKEVKGGGGGGGVIKKRRMRMTKKRTMGCTLCEWHSGNSPGSVIAHLRDQHGESPTSAGIYFRCKCGFDSRSNNHRKSYKENTYTMVRDEDERFAPKRQFSNNLSRRGMSETRKKEE</sequence>
<evidence type="ECO:0000256" key="1">
    <source>
        <dbReference type="SAM" id="MobiDB-lite"/>
    </source>
</evidence>
<feature type="compositionally biased region" description="Basic and acidic residues" evidence="1">
    <location>
        <begin position="344"/>
        <end position="353"/>
    </location>
</feature>
<organism evidence="2 3">
    <name type="scientific">Pristionchus entomophagus</name>
    <dbReference type="NCBI Taxonomy" id="358040"/>
    <lineage>
        <taxon>Eukaryota</taxon>
        <taxon>Metazoa</taxon>
        <taxon>Ecdysozoa</taxon>
        <taxon>Nematoda</taxon>
        <taxon>Chromadorea</taxon>
        <taxon>Rhabditida</taxon>
        <taxon>Rhabditina</taxon>
        <taxon>Diplogasteromorpha</taxon>
        <taxon>Diplogasteroidea</taxon>
        <taxon>Neodiplogasteridae</taxon>
        <taxon>Pristionchus</taxon>
    </lineage>
</organism>
<dbReference type="AlphaFoldDB" id="A0AAV5UC19"/>
<comment type="caution">
    <text evidence="2">The sequence shown here is derived from an EMBL/GenBank/DDBJ whole genome shotgun (WGS) entry which is preliminary data.</text>
</comment>
<evidence type="ECO:0000313" key="3">
    <source>
        <dbReference type="Proteomes" id="UP001432027"/>
    </source>
</evidence>
<name>A0AAV5UC19_9BILA</name>
<dbReference type="Proteomes" id="UP001432027">
    <property type="component" value="Unassembled WGS sequence"/>
</dbReference>
<evidence type="ECO:0000313" key="2">
    <source>
        <dbReference type="EMBL" id="GMT04474.1"/>
    </source>
</evidence>
<proteinExistence type="predicted"/>
<keyword evidence="3" id="KW-1185">Reference proteome</keyword>
<accession>A0AAV5UC19</accession>
<protein>
    <recommendedName>
        <fullName evidence="4">BED-type domain-containing protein</fullName>
    </recommendedName>
</protein>
<reference evidence="2" key="1">
    <citation type="submission" date="2023-10" db="EMBL/GenBank/DDBJ databases">
        <title>Genome assembly of Pristionchus species.</title>
        <authorList>
            <person name="Yoshida K."/>
            <person name="Sommer R.J."/>
        </authorList>
    </citation>
    <scope>NUCLEOTIDE SEQUENCE</scope>
    <source>
        <strain evidence="2">RS0144</strain>
    </source>
</reference>
<dbReference type="EMBL" id="BTSX01000006">
    <property type="protein sequence ID" value="GMT04474.1"/>
    <property type="molecule type" value="Genomic_DNA"/>
</dbReference>
<gene>
    <name evidence="2" type="ORF">PENTCL1PPCAC_26648</name>
</gene>
<feature type="region of interest" description="Disordered" evidence="1">
    <location>
        <begin position="203"/>
        <end position="250"/>
    </location>
</feature>
<feature type="region of interest" description="Disordered" evidence="1">
    <location>
        <begin position="326"/>
        <end position="353"/>
    </location>
</feature>
<evidence type="ECO:0008006" key="4">
    <source>
        <dbReference type="Google" id="ProtNLM"/>
    </source>
</evidence>